<evidence type="ECO:0000313" key="10">
    <source>
        <dbReference type="Proteomes" id="UP000659697"/>
    </source>
</evidence>
<feature type="transmembrane region" description="Helical" evidence="8">
    <location>
        <begin position="100"/>
        <end position="119"/>
    </location>
</feature>
<feature type="transmembrane region" description="Helical" evidence="8">
    <location>
        <begin position="245"/>
        <end position="272"/>
    </location>
</feature>
<organism evidence="9 10">
    <name type="scientific">Alishewanella longhuensis</name>
    <dbReference type="NCBI Taxonomy" id="1091037"/>
    <lineage>
        <taxon>Bacteria</taxon>
        <taxon>Pseudomonadati</taxon>
        <taxon>Pseudomonadota</taxon>
        <taxon>Gammaproteobacteria</taxon>
        <taxon>Alteromonadales</taxon>
        <taxon>Alteromonadaceae</taxon>
        <taxon>Alishewanella</taxon>
    </lineage>
</organism>
<evidence type="ECO:0000256" key="3">
    <source>
        <dbReference type="ARBA" id="ARBA00022448"/>
    </source>
</evidence>
<feature type="transmembrane region" description="Helical" evidence="8">
    <location>
        <begin position="67"/>
        <end position="88"/>
    </location>
</feature>
<sequence length="341" mass="36528">MSQNRPATSLQQCHRLKLLLLLLLLVLSLALSLQIGSVSVSFAELWQVLSGNATEEMLAHTIIWQIRLPRLVTALLVGAGLAVAGAVLQNVSRNPLADPYLFGLMAGAGLGATMVSIVLPEQLISLALAAFLGALLAVALVFLACVGQRLQKMEVTLLAGVAVSFMLSAISSFILYFAEPFAANRVIFWLMGSLSRTDWHSVMLIAPAVSLLLLVALALRRQLDALLLSDESARSLGVNVMRLRLAMLLLTALVTACIVAQCGGIAFVGLMVPHMVRYFMGVTAVPLLLGSALFGAIFMIWVDNLARSLLAMQEIPLGVITSVIGSVFFLLILRRQLQQGS</sequence>
<keyword evidence="4" id="KW-1003">Cell membrane</keyword>
<keyword evidence="6 8" id="KW-1133">Transmembrane helix</keyword>
<feature type="transmembrane region" description="Helical" evidence="8">
    <location>
        <begin position="125"/>
        <end position="145"/>
    </location>
</feature>
<dbReference type="Gene3D" id="1.10.3470.10">
    <property type="entry name" value="ABC transporter involved in vitamin B12 uptake, BtuC"/>
    <property type="match status" value="1"/>
</dbReference>
<proteinExistence type="inferred from homology"/>
<dbReference type="InterPro" id="IPR000522">
    <property type="entry name" value="ABC_transptr_permease_BtuC"/>
</dbReference>
<evidence type="ECO:0000313" key="9">
    <source>
        <dbReference type="EMBL" id="GHG71640.1"/>
    </source>
</evidence>
<comment type="similarity">
    <text evidence="2">Belongs to the binding-protein-dependent transport system permease family. FecCD subfamily.</text>
</comment>
<evidence type="ECO:0000256" key="1">
    <source>
        <dbReference type="ARBA" id="ARBA00004651"/>
    </source>
</evidence>
<gene>
    <name evidence="9" type="ORF">GCM10010919_23230</name>
</gene>
<feature type="transmembrane region" description="Helical" evidence="8">
    <location>
        <begin position="278"/>
        <end position="302"/>
    </location>
</feature>
<dbReference type="CDD" id="cd06550">
    <property type="entry name" value="TM_ABC_iron-siderophores_like"/>
    <property type="match status" value="1"/>
</dbReference>
<keyword evidence="10" id="KW-1185">Reference proteome</keyword>
<dbReference type="EMBL" id="BNAO01000005">
    <property type="protein sequence ID" value="GHG71640.1"/>
    <property type="molecule type" value="Genomic_DNA"/>
</dbReference>
<reference evidence="10" key="1">
    <citation type="journal article" date="2019" name="Int. J. Syst. Evol. Microbiol.">
        <title>The Global Catalogue of Microorganisms (GCM) 10K type strain sequencing project: providing services to taxonomists for standard genome sequencing and annotation.</title>
        <authorList>
            <consortium name="The Broad Institute Genomics Platform"/>
            <consortium name="The Broad Institute Genome Sequencing Center for Infectious Disease"/>
            <person name="Wu L."/>
            <person name="Ma J."/>
        </authorList>
    </citation>
    <scope>NUCLEOTIDE SEQUENCE [LARGE SCALE GENOMIC DNA]</scope>
    <source>
        <strain evidence="10">CGMCC 1.7003</strain>
    </source>
</reference>
<keyword evidence="5 8" id="KW-0812">Transmembrane</keyword>
<feature type="transmembrane region" description="Helical" evidence="8">
    <location>
        <begin position="198"/>
        <end position="219"/>
    </location>
</feature>
<accession>A0ABQ3L1W6</accession>
<dbReference type="PANTHER" id="PTHR30472:SF67">
    <property type="entry name" value="PERMEASE OF ABC TRANSPORTER-RELATED"/>
    <property type="match status" value="1"/>
</dbReference>
<dbReference type="Proteomes" id="UP000659697">
    <property type="component" value="Unassembled WGS sequence"/>
</dbReference>
<evidence type="ECO:0000256" key="7">
    <source>
        <dbReference type="ARBA" id="ARBA00023136"/>
    </source>
</evidence>
<name>A0ABQ3L1W6_9ALTE</name>
<evidence type="ECO:0000256" key="4">
    <source>
        <dbReference type="ARBA" id="ARBA00022475"/>
    </source>
</evidence>
<dbReference type="InterPro" id="IPR037294">
    <property type="entry name" value="ABC_BtuC-like"/>
</dbReference>
<evidence type="ECO:0000256" key="2">
    <source>
        <dbReference type="ARBA" id="ARBA00007935"/>
    </source>
</evidence>
<comment type="caution">
    <text evidence="9">The sequence shown here is derived from an EMBL/GenBank/DDBJ whole genome shotgun (WGS) entry which is preliminary data.</text>
</comment>
<evidence type="ECO:0000256" key="5">
    <source>
        <dbReference type="ARBA" id="ARBA00022692"/>
    </source>
</evidence>
<evidence type="ECO:0000256" key="6">
    <source>
        <dbReference type="ARBA" id="ARBA00022989"/>
    </source>
</evidence>
<feature type="transmembrane region" description="Helical" evidence="8">
    <location>
        <begin position="157"/>
        <end position="178"/>
    </location>
</feature>
<keyword evidence="3" id="KW-0813">Transport</keyword>
<dbReference type="SUPFAM" id="SSF81345">
    <property type="entry name" value="ABC transporter involved in vitamin B12 uptake, BtuC"/>
    <property type="match status" value="1"/>
</dbReference>
<dbReference type="RefSeq" id="WP_189433175.1">
    <property type="nucleotide sequence ID" value="NZ_BNAO01000005.1"/>
</dbReference>
<dbReference type="Pfam" id="PF01032">
    <property type="entry name" value="FecCD"/>
    <property type="match status" value="1"/>
</dbReference>
<comment type="subcellular location">
    <subcellularLocation>
        <location evidence="1">Cell membrane</location>
        <topology evidence="1">Multi-pass membrane protein</topology>
    </subcellularLocation>
</comment>
<feature type="transmembrane region" description="Helical" evidence="8">
    <location>
        <begin position="314"/>
        <end position="333"/>
    </location>
</feature>
<dbReference type="PANTHER" id="PTHR30472">
    <property type="entry name" value="FERRIC ENTEROBACTIN TRANSPORT SYSTEM PERMEASE PROTEIN"/>
    <property type="match status" value="1"/>
</dbReference>
<keyword evidence="7 8" id="KW-0472">Membrane</keyword>
<evidence type="ECO:0000256" key="8">
    <source>
        <dbReference type="SAM" id="Phobius"/>
    </source>
</evidence>
<protein>
    <submittedName>
        <fullName evidence="9">ABC transporter</fullName>
    </submittedName>
</protein>